<dbReference type="Gene3D" id="1.10.890.40">
    <property type="match status" value="1"/>
</dbReference>
<dbReference type="AlphaFoldDB" id="A0A853FDQ5"/>
<feature type="domain" description="Rap1a immunity protein" evidence="2">
    <location>
        <begin position="23"/>
        <end position="103"/>
    </location>
</feature>
<dbReference type="OrthoDB" id="9111525at2"/>
<organism evidence="3 4">
    <name type="scientific">Allopusillimonas soli</name>
    <dbReference type="NCBI Taxonomy" id="659016"/>
    <lineage>
        <taxon>Bacteria</taxon>
        <taxon>Pseudomonadati</taxon>
        <taxon>Pseudomonadota</taxon>
        <taxon>Betaproteobacteria</taxon>
        <taxon>Burkholderiales</taxon>
        <taxon>Alcaligenaceae</taxon>
        <taxon>Allopusillimonas</taxon>
    </lineage>
</organism>
<dbReference type="InterPro" id="IPR041238">
    <property type="entry name" value="Rap1a"/>
</dbReference>
<dbReference type="Proteomes" id="UP000580517">
    <property type="component" value="Unassembled WGS sequence"/>
</dbReference>
<evidence type="ECO:0000259" key="2">
    <source>
        <dbReference type="Pfam" id="PF18602"/>
    </source>
</evidence>
<feature type="signal peptide" evidence="1">
    <location>
        <begin position="1"/>
        <end position="21"/>
    </location>
</feature>
<evidence type="ECO:0000313" key="3">
    <source>
        <dbReference type="EMBL" id="NYT36641.1"/>
    </source>
</evidence>
<gene>
    <name evidence="3" type="ORF">H0A68_07130</name>
</gene>
<feature type="chain" id="PRO_5032775947" description="Rap1a immunity protein domain-containing protein" evidence="1">
    <location>
        <begin position="22"/>
        <end position="111"/>
    </location>
</feature>
<dbReference type="Pfam" id="PF18602">
    <property type="entry name" value="Rap1a"/>
    <property type="match status" value="1"/>
</dbReference>
<dbReference type="RefSeq" id="WP_129968595.1">
    <property type="nucleotide sequence ID" value="NZ_JACCEW010000002.1"/>
</dbReference>
<dbReference type="EMBL" id="JACCEW010000002">
    <property type="protein sequence ID" value="NYT36641.1"/>
    <property type="molecule type" value="Genomic_DNA"/>
</dbReference>
<sequence length="111" mass="12384">MRKIPPLVIVAACLFPSASWARTGNELLSTCQDEYSHMFCMGYVVGSLETWYTSNTARFCIPENVTQGQLTDITIKYLKNNPESRNLEASLFVASAISEAFPCQQTQRGPK</sequence>
<evidence type="ECO:0000256" key="1">
    <source>
        <dbReference type="SAM" id="SignalP"/>
    </source>
</evidence>
<proteinExistence type="predicted"/>
<keyword evidence="1" id="KW-0732">Signal</keyword>
<accession>A0A853FDQ5</accession>
<comment type="caution">
    <text evidence="3">The sequence shown here is derived from an EMBL/GenBank/DDBJ whole genome shotgun (WGS) entry which is preliminary data.</text>
</comment>
<reference evidence="3 4" key="1">
    <citation type="submission" date="2020-07" db="EMBL/GenBank/DDBJ databases">
        <title>Taxonomic revisions and descriptions of new bacterial species based on genomic comparisons in the high-G+C-content subgroup of the family Alcaligenaceae.</title>
        <authorList>
            <person name="Szabo A."/>
            <person name="Felfoldi T."/>
        </authorList>
    </citation>
    <scope>NUCLEOTIDE SEQUENCE [LARGE SCALE GENOMIC DNA]</scope>
    <source>
        <strain evidence="3 4">DSM 25264</strain>
    </source>
</reference>
<protein>
    <recommendedName>
        <fullName evidence="2">Rap1a immunity protein domain-containing protein</fullName>
    </recommendedName>
</protein>
<name>A0A853FDQ5_9BURK</name>
<evidence type="ECO:0000313" key="4">
    <source>
        <dbReference type="Proteomes" id="UP000580517"/>
    </source>
</evidence>
<keyword evidence="4" id="KW-1185">Reference proteome</keyword>